<dbReference type="NCBIfam" id="NF007399">
    <property type="entry name" value="PRK09928.1"/>
    <property type="match status" value="1"/>
</dbReference>
<proteinExistence type="inferred from homology"/>
<feature type="transmembrane region" description="Helical" evidence="8">
    <location>
        <begin position="477"/>
        <end position="496"/>
    </location>
</feature>
<evidence type="ECO:0000256" key="1">
    <source>
        <dbReference type="ARBA" id="ARBA00004651"/>
    </source>
</evidence>
<evidence type="ECO:0000313" key="10">
    <source>
        <dbReference type="Proteomes" id="UP001501600"/>
    </source>
</evidence>
<feature type="transmembrane region" description="Helical" evidence="8">
    <location>
        <begin position="267"/>
        <end position="287"/>
    </location>
</feature>
<comment type="similarity">
    <text evidence="2">Belongs to the BCCT transporter (TC 2.A.15) family.</text>
</comment>
<evidence type="ECO:0000256" key="2">
    <source>
        <dbReference type="ARBA" id="ARBA00005658"/>
    </source>
</evidence>
<name>A0ABP9RUH4_9GAMM</name>
<keyword evidence="7 8" id="KW-0472">Membrane</keyword>
<feature type="transmembrane region" description="Helical" evidence="8">
    <location>
        <begin position="148"/>
        <end position="168"/>
    </location>
</feature>
<feature type="transmembrane region" description="Helical" evidence="8">
    <location>
        <begin position="352"/>
        <end position="375"/>
    </location>
</feature>
<evidence type="ECO:0000256" key="3">
    <source>
        <dbReference type="ARBA" id="ARBA00022448"/>
    </source>
</evidence>
<reference evidence="10" key="1">
    <citation type="journal article" date="2019" name="Int. J. Syst. Evol. Microbiol.">
        <title>The Global Catalogue of Microorganisms (GCM) 10K type strain sequencing project: providing services to taxonomists for standard genome sequencing and annotation.</title>
        <authorList>
            <consortium name="The Broad Institute Genomics Platform"/>
            <consortium name="The Broad Institute Genome Sequencing Center for Infectious Disease"/>
            <person name="Wu L."/>
            <person name="Ma J."/>
        </authorList>
    </citation>
    <scope>NUCLEOTIDE SEQUENCE [LARGE SCALE GENOMIC DNA]</scope>
    <source>
        <strain evidence="10">JCM 18720</strain>
    </source>
</reference>
<keyword evidence="4" id="KW-1003">Cell membrane</keyword>
<evidence type="ECO:0000256" key="4">
    <source>
        <dbReference type="ARBA" id="ARBA00022475"/>
    </source>
</evidence>
<feature type="transmembrane region" description="Helical" evidence="8">
    <location>
        <begin position="57"/>
        <end position="76"/>
    </location>
</feature>
<feature type="transmembrane region" description="Helical" evidence="8">
    <location>
        <begin position="19"/>
        <end position="37"/>
    </location>
</feature>
<dbReference type="Proteomes" id="UP001501600">
    <property type="component" value="Unassembled WGS sequence"/>
</dbReference>
<accession>A0ABP9RUH4</accession>
<keyword evidence="6 8" id="KW-1133">Transmembrane helix</keyword>
<evidence type="ECO:0000313" key="9">
    <source>
        <dbReference type="EMBL" id="GAA5186800.1"/>
    </source>
</evidence>
<comment type="subcellular location">
    <subcellularLocation>
        <location evidence="1">Cell membrane</location>
        <topology evidence="1">Multi-pass membrane protein</topology>
    </subcellularLocation>
</comment>
<evidence type="ECO:0000256" key="5">
    <source>
        <dbReference type="ARBA" id="ARBA00022692"/>
    </source>
</evidence>
<feature type="transmembrane region" description="Helical" evidence="8">
    <location>
        <begin position="188"/>
        <end position="214"/>
    </location>
</feature>
<keyword evidence="3" id="KW-0813">Transport</keyword>
<gene>
    <name evidence="9" type="primary">betT_1</name>
    <name evidence="9" type="ORF">GCM10025772_03030</name>
</gene>
<feature type="transmembrane region" description="Helical" evidence="8">
    <location>
        <begin position="234"/>
        <end position="255"/>
    </location>
</feature>
<feature type="transmembrane region" description="Helical" evidence="8">
    <location>
        <begin position="451"/>
        <end position="471"/>
    </location>
</feature>
<keyword evidence="5 8" id="KW-0812">Transmembrane</keyword>
<dbReference type="PANTHER" id="PTHR30047:SF7">
    <property type="entry name" value="HIGH-AFFINITY CHOLINE TRANSPORT PROTEIN"/>
    <property type="match status" value="1"/>
</dbReference>
<evidence type="ECO:0000256" key="7">
    <source>
        <dbReference type="ARBA" id="ARBA00023136"/>
    </source>
</evidence>
<evidence type="ECO:0000256" key="8">
    <source>
        <dbReference type="SAM" id="Phobius"/>
    </source>
</evidence>
<feature type="transmembrane region" description="Helical" evidence="8">
    <location>
        <begin position="395"/>
        <end position="424"/>
    </location>
</feature>
<dbReference type="InterPro" id="IPR018093">
    <property type="entry name" value="BCCT_CS"/>
</dbReference>
<feature type="transmembrane region" description="Helical" evidence="8">
    <location>
        <begin position="97"/>
        <end position="116"/>
    </location>
</feature>
<dbReference type="RefSeq" id="WP_345315270.1">
    <property type="nucleotide sequence ID" value="NZ_BAABLF010000004.1"/>
</dbReference>
<dbReference type="PANTHER" id="PTHR30047">
    <property type="entry name" value="HIGH-AFFINITY CHOLINE TRANSPORT PROTEIN-RELATED"/>
    <property type="match status" value="1"/>
</dbReference>
<organism evidence="9 10">
    <name type="scientific">Ferrimonas gelatinilytica</name>
    <dbReference type="NCBI Taxonomy" id="1255257"/>
    <lineage>
        <taxon>Bacteria</taxon>
        <taxon>Pseudomonadati</taxon>
        <taxon>Pseudomonadota</taxon>
        <taxon>Gammaproteobacteria</taxon>
        <taxon>Alteromonadales</taxon>
        <taxon>Ferrimonadaceae</taxon>
        <taxon>Ferrimonas</taxon>
    </lineage>
</organism>
<dbReference type="NCBIfam" id="TIGR00842">
    <property type="entry name" value="bcct"/>
    <property type="match status" value="1"/>
</dbReference>
<feature type="transmembrane region" description="Helical" evidence="8">
    <location>
        <begin position="322"/>
        <end position="340"/>
    </location>
</feature>
<dbReference type="EMBL" id="BAABLF010000004">
    <property type="protein sequence ID" value="GAA5186800.1"/>
    <property type="molecule type" value="Genomic_DNA"/>
</dbReference>
<dbReference type="InterPro" id="IPR000060">
    <property type="entry name" value="BCCT_transptr"/>
</dbReference>
<protein>
    <submittedName>
        <fullName evidence="9">Choline BCCT transporter BetT</fullName>
    </submittedName>
</protein>
<dbReference type="PROSITE" id="PS01303">
    <property type="entry name" value="BCCT"/>
    <property type="match status" value="1"/>
</dbReference>
<sequence length="657" mass="72366">MQDHAETVPVPSGSLNRPVFAGATALIALLVILAVIFPDATATQFGEIQSWILESASWFYMMTVALILVVTLYLGGSRFGDIKLGPDHAQPQFSYRSWFAMLFSAGMGIGLLFFGVSEPVMHFLTPPDQPAQTVGAAREALVLTFFHWGLHGWAIYALVALMLAFFAYRHNLPLTLRSALYPLIGERIYGPIGHAVDIFAIISTIFGVATSLGYGVLQINAGLNHLFDVPVGSVVQIGLILGITAMATLSVATGLEKGIRRLSEFNILLALGLLALVLLMGPTAWLMEAFVHNTGNYLASLVDKTFNLYIYESNEWVGGWTLLYWGWWLSWAPFVGMFIARISRGRTIREFVTGVLVVPVGFTCFWMSVFGNSAIDLILNQGAESLARVVQEDVALAFFAFIQHFPMGTLLSGVALVMIVVFFVTSADSGAMVVDMLASGGQDETPVYQRVFWAVMIGVVAMVLLYAGGLASLQTATIASALPFSLALLVCTYGLIQALRRDQTKRDSLSQTNLTPTTASASVRWDDRLRNVVQCSRRGQVERFLETVVSPAMGSVAELLQREQIDVRINEDLASGRVGLAVLHGEEVDFHYEVRPRAHAQPAFVGDESAEEYYRAEVYLREGGQDYDIMGWSREQVLNDIVEQYEKHLYFLHLVRD</sequence>
<evidence type="ECO:0000256" key="6">
    <source>
        <dbReference type="ARBA" id="ARBA00022989"/>
    </source>
</evidence>
<keyword evidence="10" id="KW-1185">Reference proteome</keyword>
<comment type="caution">
    <text evidence="9">The sequence shown here is derived from an EMBL/GenBank/DDBJ whole genome shotgun (WGS) entry which is preliminary data.</text>
</comment>
<dbReference type="Pfam" id="PF02028">
    <property type="entry name" value="BCCT"/>
    <property type="match status" value="1"/>
</dbReference>